<dbReference type="Pfam" id="PF13855">
    <property type="entry name" value="LRR_8"/>
    <property type="match status" value="1"/>
</dbReference>
<dbReference type="InterPro" id="IPR001611">
    <property type="entry name" value="Leu-rich_rpt"/>
</dbReference>
<keyword evidence="1" id="KW-0472">Membrane</keyword>
<evidence type="ECO:0000313" key="3">
    <source>
        <dbReference type="EMBL" id="CAG9811362.1"/>
    </source>
</evidence>
<evidence type="ECO:0000256" key="2">
    <source>
        <dbReference type="SAM" id="SignalP"/>
    </source>
</evidence>
<feature type="chain" id="PRO_5040184896" evidence="2">
    <location>
        <begin position="18"/>
        <end position="273"/>
    </location>
</feature>
<dbReference type="SUPFAM" id="SSF52058">
    <property type="entry name" value="L domain-like"/>
    <property type="match status" value="1"/>
</dbReference>
<protein>
    <submittedName>
        <fullName evidence="3">Uncharacterized protein</fullName>
    </submittedName>
</protein>
<dbReference type="InterPro" id="IPR032675">
    <property type="entry name" value="LRR_dom_sf"/>
</dbReference>
<accession>A0A9N9SAM6</accession>
<evidence type="ECO:0000256" key="1">
    <source>
        <dbReference type="SAM" id="Phobius"/>
    </source>
</evidence>
<sequence length="273" mass="31709">MLIILIQALICITSASSLKINCDYKFSSWTTFERSFICDVANDPKIIEENTKIDEVNKVEPVVGFSISYKTCHFFPQNIDKFFKNLTILEIHSTDLQEIKQHDLKPFTKLKGLFLSNNSIHIIEKNIFKFNPDLQVIWLNMNPLKYMNPNVFDHLIGIKSLNFVGGVYSMGYALTPETVPMTILHMKEIFSFPSVLWTDNQELTNELHKAKLLFEISAVFNVLMILVLLWMFASWIVVKCKRNNRVGHDESKTSFSFFEMSSIRERLQTCNFN</sequence>
<dbReference type="Proteomes" id="UP001153620">
    <property type="component" value="Chromosome 4"/>
</dbReference>
<dbReference type="Gene3D" id="3.80.10.10">
    <property type="entry name" value="Ribonuclease Inhibitor"/>
    <property type="match status" value="1"/>
</dbReference>
<feature type="transmembrane region" description="Helical" evidence="1">
    <location>
        <begin position="218"/>
        <end position="238"/>
    </location>
</feature>
<name>A0A9N9SAM6_9DIPT</name>
<organism evidence="3 4">
    <name type="scientific">Chironomus riparius</name>
    <dbReference type="NCBI Taxonomy" id="315576"/>
    <lineage>
        <taxon>Eukaryota</taxon>
        <taxon>Metazoa</taxon>
        <taxon>Ecdysozoa</taxon>
        <taxon>Arthropoda</taxon>
        <taxon>Hexapoda</taxon>
        <taxon>Insecta</taxon>
        <taxon>Pterygota</taxon>
        <taxon>Neoptera</taxon>
        <taxon>Endopterygota</taxon>
        <taxon>Diptera</taxon>
        <taxon>Nematocera</taxon>
        <taxon>Chironomoidea</taxon>
        <taxon>Chironomidae</taxon>
        <taxon>Chironominae</taxon>
        <taxon>Chironomus</taxon>
    </lineage>
</organism>
<feature type="signal peptide" evidence="2">
    <location>
        <begin position="1"/>
        <end position="17"/>
    </location>
</feature>
<dbReference type="OrthoDB" id="7741483at2759"/>
<keyword evidence="1" id="KW-1133">Transmembrane helix</keyword>
<reference evidence="3" key="1">
    <citation type="submission" date="2022-01" db="EMBL/GenBank/DDBJ databases">
        <authorList>
            <person name="King R."/>
        </authorList>
    </citation>
    <scope>NUCLEOTIDE SEQUENCE</scope>
</reference>
<gene>
    <name evidence="3" type="ORF">CHIRRI_LOCUS14171</name>
</gene>
<dbReference type="EMBL" id="OU895880">
    <property type="protein sequence ID" value="CAG9811362.1"/>
    <property type="molecule type" value="Genomic_DNA"/>
</dbReference>
<dbReference type="AlphaFoldDB" id="A0A9N9SAM6"/>
<evidence type="ECO:0000313" key="4">
    <source>
        <dbReference type="Proteomes" id="UP001153620"/>
    </source>
</evidence>
<keyword evidence="4" id="KW-1185">Reference proteome</keyword>
<keyword evidence="1" id="KW-0812">Transmembrane</keyword>
<proteinExistence type="predicted"/>
<reference evidence="3" key="2">
    <citation type="submission" date="2022-10" db="EMBL/GenBank/DDBJ databases">
        <authorList>
            <consortium name="ENA_rothamsted_submissions"/>
            <consortium name="culmorum"/>
            <person name="King R."/>
        </authorList>
    </citation>
    <scope>NUCLEOTIDE SEQUENCE</scope>
</reference>
<keyword evidence="2" id="KW-0732">Signal</keyword>